<evidence type="ECO:0000256" key="4">
    <source>
        <dbReference type="ARBA" id="ARBA00023242"/>
    </source>
</evidence>
<dbReference type="GO" id="GO:0017056">
    <property type="term" value="F:structural constituent of nuclear pore"/>
    <property type="evidence" value="ECO:0007669"/>
    <property type="project" value="InterPro"/>
</dbReference>
<evidence type="ECO:0000256" key="2">
    <source>
        <dbReference type="ARBA" id="ARBA00010186"/>
    </source>
</evidence>
<proteinExistence type="inferred from homology"/>
<keyword evidence="7" id="KW-1185">Reference proteome</keyword>
<comment type="similarity">
    <text evidence="2 5">Belongs to the nucleoporin interacting component (NIC) family.</text>
</comment>
<keyword evidence="5" id="KW-0509">mRNA transport</keyword>
<keyword evidence="4 5" id="KW-0539">Nucleus</keyword>
<keyword evidence="3 5" id="KW-0906">Nuclear pore complex</keyword>
<dbReference type="InterPro" id="IPR007231">
    <property type="entry name" value="Nucleoporin_int_Nup93/Nic96"/>
</dbReference>
<organism evidence="6 7">
    <name type="scientific">Tigriopus californicus</name>
    <name type="common">Marine copepod</name>
    <dbReference type="NCBI Taxonomy" id="6832"/>
    <lineage>
        <taxon>Eukaryota</taxon>
        <taxon>Metazoa</taxon>
        <taxon>Ecdysozoa</taxon>
        <taxon>Arthropoda</taxon>
        <taxon>Crustacea</taxon>
        <taxon>Multicrustacea</taxon>
        <taxon>Hexanauplia</taxon>
        <taxon>Copepoda</taxon>
        <taxon>Harpacticoida</taxon>
        <taxon>Harpacticidae</taxon>
        <taxon>Tigriopus</taxon>
    </lineage>
</organism>
<evidence type="ECO:0000313" key="6">
    <source>
        <dbReference type="EMBL" id="TRY72280.1"/>
    </source>
</evidence>
<keyword evidence="5" id="KW-0811">Translocation</keyword>
<keyword evidence="5" id="KW-0472">Membrane</keyword>
<feature type="non-terminal residue" evidence="6">
    <location>
        <position position="1"/>
    </location>
</feature>
<dbReference type="PANTHER" id="PTHR11225:SF4">
    <property type="entry name" value="NUCLEAR PORE COMPLEX PROTEIN NUP93"/>
    <property type="match status" value="1"/>
</dbReference>
<dbReference type="STRING" id="6832.A0A553P3Q3"/>
<dbReference type="OMA" id="RPHAVHM"/>
<accession>A0A553P3Q3</accession>
<keyword evidence="5" id="KW-0653">Protein transport</keyword>
<comment type="subcellular location">
    <subcellularLocation>
        <location evidence="1 5">Nucleus</location>
        <location evidence="1 5">Nuclear pore complex</location>
    </subcellularLocation>
</comment>
<name>A0A553P3Q3_TIGCA</name>
<gene>
    <name evidence="6" type="ORF">TCAL_08593</name>
</gene>
<evidence type="ECO:0000256" key="3">
    <source>
        <dbReference type="ARBA" id="ARBA00023132"/>
    </source>
</evidence>
<evidence type="ECO:0000313" key="7">
    <source>
        <dbReference type="Proteomes" id="UP000318571"/>
    </source>
</evidence>
<dbReference type="GO" id="GO:0005643">
    <property type="term" value="C:nuclear pore"/>
    <property type="evidence" value="ECO:0007669"/>
    <property type="project" value="UniProtKB-SubCell"/>
</dbReference>
<keyword evidence="5" id="KW-0813">Transport</keyword>
<comment type="caution">
    <text evidence="6">The sequence shown here is derived from an EMBL/GenBank/DDBJ whole genome shotgun (WGS) entry which is preliminary data.</text>
</comment>
<dbReference type="EMBL" id="VCGU01000008">
    <property type="protein sequence ID" value="TRY72280.1"/>
    <property type="molecule type" value="Genomic_DNA"/>
</dbReference>
<evidence type="ECO:0000256" key="5">
    <source>
        <dbReference type="RuleBase" id="RU364035"/>
    </source>
</evidence>
<dbReference type="AlphaFoldDB" id="A0A553P3Q3"/>
<dbReference type="Pfam" id="PF04097">
    <property type="entry name" value="Nic96"/>
    <property type="match status" value="1"/>
</dbReference>
<dbReference type="GO" id="GO:0006606">
    <property type="term" value="P:protein import into nucleus"/>
    <property type="evidence" value="ECO:0007669"/>
    <property type="project" value="TreeGrafter"/>
</dbReference>
<evidence type="ECO:0000256" key="1">
    <source>
        <dbReference type="ARBA" id="ARBA00004567"/>
    </source>
</evidence>
<dbReference type="GO" id="GO:0016973">
    <property type="term" value="P:poly(A)+ mRNA export from nucleus"/>
    <property type="evidence" value="ECO:0007669"/>
    <property type="project" value="TreeGrafter"/>
</dbReference>
<dbReference type="PANTHER" id="PTHR11225">
    <property type="entry name" value="NUCLEAR PORE COMPLEX PROTEIN NUP93 NUCLEOPORIN NUP93 DEAD EYE PROTEIN"/>
    <property type="match status" value="1"/>
</dbReference>
<dbReference type="Proteomes" id="UP000318571">
    <property type="component" value="Chromosome 7"/>
</dbReference>
<reference evidence="6 7" key="1">
    <citation type="journal article" date="2018" name="Nat. Ecol. Evol.">
        <title>Genomic signatures of mitonuclear coevolution across populations of Tigriopus californicus.</title>
        <authorList>
            <person name="Barreto F.S."/>
            <person name="Watson E.T."/>
            <person name="Lima T.G."/>
            <person name="Willett C.S."/>
            <person name="Edmands S."/>
            <person name="Li W."/>
            <person name="Burton R.S."/>
        </authorList>
    </citation>
    <scope>NUCLEOTIDE SEQUENCE [LARGE SCALE GENOMIC DNA]</scope>
    <source>
        <strain evidence="6 7">San Diego</strain>
    </source>
</reference>
<sequence length="667" mass="75454">RSRVHDSTLHAGRSTLDHEEVAYAQVVSRYNEAVASGGGSLKPDLVDHFGRLFQPERDQEVSALWEITRSLVRNLPPAPNQASKIATWRASDVCQKAVVQAAQNYLEADFKKFITTTVFNNMPKAQLGGIPGTYQLVRSFLKVQIPPNTPGLEDGLIDGAPVWAMIFYALRCGDVKAAIQSANQAGQGLSDMTKFLTEVNTSVDQRLTPHSDNIVKLAYRRSIRSTTDPFKRAVYCLLGACDPSDEHNEIATSLDDYLWLKLYQIRGDDEIASSHALDHLTLTKLQIQMSEEYGESHFNAYEKPLLYFQVLFLTGQFEAATEFLFRTNRFRAHAVHIALSLFEIRILLLPRNIQAALLSRESGDRNPLRRLNIARLIMLYVKKFESTDPKEALQYFYFLRNERGTKDENLFMSCVSALVLESREFDLLLGQLTQDGTRAPGLIDRLQNSPGDSQRVIELVAQDSEQKGMFEDGVKLYDLARKHDKVIELLNKLLAQVIAQPASVESRRDRLQRQSVDVAKRYRSLGHGASKANIESFYLLLDLMTFFDLYHMKKFDDALDTLAKLKLVPLLVSEIDLMVGNFRLLQEEIRRNIPDLLLSAMSILFAQYKQSKSATPGRGMGQDGGRERHLDTLRDRAKALITYAGMIPYRMPGDTNARLVQMEVLMN</sequence>
<protein>
    <recommendedName>
        <fullName evidence="5">Nuclear pore protein</fullName>
    </recommendedName>
</protein>